<dbReference type="PROSITE" id="PS51186">
    <property type="entry name" value="GNAT"/>
    <property type="match status" value="1"/>
</dbReference>
<comment type="caution">
    <text evidence="2">The sequence shown here is derived from an EMBL/GenBank/DDBJ whole genome shotgun (WGS) entry which is preliminary data.</text>
</comment>
<dbReference type="Pfam" id="PF04229">
    <property type="entry name" value="GrpB"/>
    <property type="match status" value="1"/>
</dbReference>
<dbReference type="Pfam" id="PF00583">
    <property type="entry name" value="Acetyltransf_1"/>
    <property type="match status" value="1"/>
</dbReference>
<accession>A0A4Q7DKU1</accession>
<evidence type="ECO:0000313" key="2">
    <source>
        <dbReference type="EMBL" id="RZI46949.1"/>
    </source>
</evidence>
<feature type="domain" description="N-acetyltransferase" evidence="1">
    <location>
        <begin position="171"/>
        <end position="314"/>
    </location>
</feature>
<dbReference type="PANTHER" id="PTHR34822">
    <property type="entry name" value="GRPB DOMAIN PROTEIN (AFU_ORTHOLOGUE AFUA_1G01530)"/>
    <property type="match status" value="1"/>
</dbReference>
<dbReference type="SUPFAM" id="SSF55729">
    <property type="entry name" value="Acyl-CoA N-acyltransferases (Nat)"/>
    <property type="match status" value="1"/>
</dbReference>
<dbReference type="PANTHER" id="PTHR34822:SF1">
    <property type="entry name" value="GRPB FAMILY PROTEIN"/>
    <property type="match status" value="1"/>
</dbReference>
<gene>
    <name evidence="2" type="ORF">EQU50_01615</name>
</gene>
<reference evidence="2 3" key="1">
    <citation type="submission" date="2018-10" db="EMBL/GenBank/DDBJ databases">
        <title>An updated phylogeny of the Alphaproteobacteria reveals that the parasitic Rickettsiales and Holosporales have independent origins.</title>
        <authorList>
            <person name="Munoz-Gomez S.A."/>
            <person name="Hess S."/>
            <person name="Burger G."/>
            <person name="Lang B.F."/>
            <person name="Susko E."/>
            <person name="Slamovits C.H."/>
            <person name="Roger A.J."/>
        </authorList>
    </citation>
    <scope>NUCLEOTIDE SEQUENCE [LARGE SCALE GENOMIC DNA]</scope>
    <source>
        <strain evidence="2">HOLO01</strain>
    </source>
</reference>
<dbReference type="SUPFAM" id="SSF81301">
    <property type="entry name" value="Nucleotidyltransferase"/>
    <property type="match status" value="1"/>
</dbReference>
<dbReference type="GO" id="GO:0016747">
    <property type="term" value="F:acyltransferase activity, transferring groups other than amino-acyl groups"/>
    <property type="evidence" value="ECO:0007669"/>
    <property type="project" value="InterPro"/>
</dbReference>
<proteinExistence type="predicted"/>
<dbReference type="Proteomes" id="UP000293550">
    <property type="component" value="Unassembled WGS sequence"/>
</dbReference>
<evidence type="ECO:0000259" key="1">
    <source>
        <dbReference type="PROSITE" id="PS51186"/>
    </source>
</evidence>
<dbReference type="AlphaFoldDB" id="A0A4Q7DKU1"/>
<evidence type="ECO:0000313" key="3">
    <source>
        <dbReference type="Proteomes" id="UP000293550"/>
    </source>
</evidence>
<dbReference type="InterPro" id="IPR007344">
    <property type="entry name" value="GrpB/CoaE"/>
</dbReference>
<sequence>MKSITVVPYNPDWPQLFEREAKEITRALGGNCLQVHHVGSTAVPGLAAKPKIDIIGVVKDPDQAIVNLEAAGFDYRGEWNIPFKFNFTKRGELEVNLHVFEADHPEIELNLLFRDYLRAHPLALAEYAALKAVLLNQKESFEKNNPLFTGYTLGKDAFIRQVLQKAGFNRLRLLKCTHHLEWQAAKEFRQKYFFDKVPVDDPYTWTFNHNDHVHLVLCQGTHVVGYAHLQLWPHQRAAMRIIVIDEPFRNQGFGRHFLTLCEEWLNRQGYQSLHVESSPLAYAFYKKHNYQTMPFEDPDGYESDPQDIAIGKIL</sequence>
<dbReference type="Gene3D" id="3.30.460.10">
    <property type="entry name" value="Beta Polymerase, domain 2"/>
    <property type="match status" value="1"/>
</dbReference>
<keyword evidence="3" id="KW-1185">Reference proteome</keyword>
<organism evidence="2 3">
    <name type="scientific">Candidatus Finniella inopinata</name>
    <dbReference type="NCBI Taxonomy" id="1696036"/>
    <lineage>
        <taxon>Bacteria</taxon>
        <taxon>Pseudomonadati</taxon>
        <taxon>Pseudomonadota</taxon>
        <taxon>Alphaproteobacteria</taxon>
        <taxon>Holosporales</taxon>
        <taxon>Candidatus Paracaedibacteraceae</taxon>
        <taxon>Candidatus Finniella</taxon>
    </lineage>
</organism>
<dbReference type="InterPro" id="IPR043519">
    <property type="entry name" value="NT_sf"/>
</dbReference>
<keyword evidence="2" id="KW-0808">Transferase</keyword>
<dbReference type="InterPro" id="IPR016181">
    <property type="entry name" value="Acyl_CoA_acyltransferase"/>
</dbReference>
<dbReference type="CDD" id="cd04301">
    <property type="entry name" value="NAT_SF"/>
    <property type="match status" value="1"/>
</dbReference>
<dbReference type="RefSeq" id="WP_130153419.1">
    <property type="nucleotide sequence ID" value="NZ_SCFB01000002.1"/>
</dbReference>
<dbReference type="Gene3D" id="3.40.630.30">
    <property type="match status" value="1"/>
</dbReference>
<dbReference type="EMBL" id="SCFB01000002">
    <property type="protein sequence ID" value="RZI46949.1"/>
    <property type="molecule type" value="Genomic_DNA"/>
</dbReference>
<name>A0A4Q7DKU1_9PROT</name>
<protein>
    <submittedName>
        <fullName evidence="2">GNAT family N-acetyltransferase</fullName>
    </submittedName>
</protein>
<dbReference type="InterPro" id="IPR000182">
    <property type="entry name" value="GNAT_dom"/>
</dbReference>
<dbReference type="OrthoDB" id="9799092at2"/>